<gene>
    <name evidence="9" type="ORF">FisN_10Lh185</name>
</gene>
<evidence type="ECO:0000256" key="2">
    <source>
        <dbReference type="ARBA" id="ARBA00022692"/>
    </source>
</evidence>
<feature type="region of interest" description="Disordered" evidence="7">
    <location>
        <begin position="1"/>
        <end position="61"/>
    </location>
</feature>
<evidence type="ECO:0000313" key="9">
    <source>
        <dbReference type="EMBL" id="GAX17320.1"/>
    </source>
</evidence>
<feature type="region of interest" description="Disordered" evidence="7">
    <location>
        <begin position="186"/>
        <end position="214"/>
    </location>
</feature>
<accession>A0A1Z5JTH4</accession>
<protein>
    <submittedName>
        <fullName evidence="9">Glycosyltransferase-like protein LARGE</fullName>
    </submittedName>
</protein>
<proteinExistence type="predicted"/>
<feature type="compositionally biased region" description="Low complexity" evidence="7">
    <location>
        <begin position="15"/>
        <end position="24"/>
    </location>
</feature>
<evidence type="ECO:0000256" key="3">
    <source>
        <dbReference type="ARBA" id="ARBA00022968"/>
    </source>
</evidence>
<keyword evidence="2 8" id="KW-0812">Transmembrane</keyword>
<keyword evidence="3" id="KW-0735">Signal-anchor</keyword>
<evidence type="ECO:0000256" key="8">
    <source>
        <dbReference type="SAM" id="Phobius"/>
    </source>
</evidence>
<dbReference type="InterPro" id="IPR051292">
    <property type="entry name" value="Xyl/GlcA_transferase"/>
</dbReference>
<dbReference type="InParanoid" id="A0A1Z5JTH4"/>
<evidence type="ECO:0000256" key="1">
    <source>
        <dbReference type="ARBA" id="ARBA00004606"/>
    </source>
</evidence>
<keyword evidence="4 8" id="KW-1133">Transmembrane helix</keyword>
<keyword evidence="6" id="KW-0325">Glycoprotein</keyword>
<dbReference type="OrthoDB" id="205012at2759"/>
<evidence type="ECO:0000256" key="7">
    <source>
        <dbReference type="SAM" id="MobiDB-lite"/>
    </source>
</evidence>
<keyword evidence="5 8" id="KW-0472">Membrane</keyword>
<dbReference type="GO" id="GO:0035269">
    <property type="term" value="P:protein O-linked glycosylation via mannose"/>
    <property type="evidence" value="ECO:0007669"/>
    <property type="project" value="TreeGrafter"/>
</dbReference>
<dbReference type="PANTHER" id="PTHR12270">
    <property type="entry name" value="GLYCOSYLTRANSFERASE-RELATED"/>
    <property type="match status" value="1"/>
</dbReference>
<dbReference type="GO" id="GO:0016020">
    <property type="term" value="C:membrane"/>
    <property type="evidence" value="ECO:0007669"/>
    <property type="project" value="UniProtKB-SubCell"/>
</dbReference>
<evidence type="ECO:0000256" key="6">
    <source>
        <dbReference type="ARBA" id="ARBA00023180"/>
    </source>
</evidence>
<comment type="subcellular location">
    <subcellularLocation>
        <location evidence="1">Membrane</location>
        <topology evidence="1">Single-pass type II membrane protein</topology>
    </subcellularLocation>
</comment>
<dbReference type="PANTHER" id="PTHR12270:SF52">
    <property type="entry name" value="GLYCOSYLTRANSFERASE-LIKE PROTEIN GNT13-RELATED"/>
    <property type="match status" value="1"/>
</dbReference>
<keyword evidence="10" id="KW-1185">Reference proteome</keyword>
<dbReference type="Proteomes" id="UP000198406">
    <property type="component" value="Unassembled WGS sequence"/>
</dbReference>
<dbReference type="GO" id="GO:0042285">
    <property type="term" value="F:xylosyltransferase activity"/>
    <property type="evidence" value="ECO:0007669"/>
    <property type="project" value="TreeGrafter"/>
</dbReference>
<comment type="caution">
    <text evidence="9">The sequence shown here is derived from an EMBL/GenBank/DDBJ whole genome shotgun (WGS) entry which is preliminary data.</text>
</comment>
<evidence type="ECO:0000256" key="5">
    <source>
        <dbReference type="ARBA" id="ARBA00023136"/>
    </source>
</evidence>
<evidence type="ECO:0000313" key="10">
    <source>
        <dbReference type="Proteomes" id="UP000198406"/>
    </source>
</evidence>
<reference evidence="9 10" key="1">
    <citation type="journal article" date="2015" name="Plant Cell">
        <title>Oil accumulation by the oleaginous diatom Fistulifera solaris as revealed by the genome and transcriptome.</title>
        <authorList>
            <person name="Tanaka T."/>
            <person name="Maeda Y."/>
            <person name="Veluchamy A."/>
            <person name="Tanaka M."/>
            <person name="Abida H."/>
            <person name="Marechal E."/>
            <person name="Bowler C."/>
            <person name="Muto M."/>
            <person name="Sunaga Y."/>
            <person name="Tanaka M."/>
            <person name="Yoshino T."/>
            <person name="Taniguchi T."/>
            <person name="Fukuda Y."/>
            <person name="Nemoto M."/>
            <person name="Matsumoto M."/>
            <person name="Wong P.S."/>
            <person name="Aburatani S."/>
            <person name="Fujibuchi W."/>
        </authorList>
    </citation>
    <scope>NUCLEOTIDE SEQUENCE [LARGE SCALE GENOMIC DNA]</scope>
    <source>
        <strain evidence="9 10">JPCC DA0580</strain>
    </source>
</reference>
<feature type="transmembrane region" description="Helical" evidence="8">
    <location>
        <begin position="98"/>
        <end position="118"/>
    </location>
</feature>
<sequence length="523" mass="60353">MHLFRSSKRSKDARSVSPSPSPRSTQTLTASAARFRRRQPDTTTLPLHGTPPTPAWKKQGNSNFLYGGQYYPEGRRRRKIRRDYPLWQRIFCSSPTRMIITLLVVTYVSLLYVLWPLLHFLMQKLSSHGSTIVRGNDLLLHLSYSSESLTRIDALYDAIQHIPPSPLLTTRSEFLQQMYPQFYHRNSERKSEQPNRSLVAPDHHRRPHCPTPPTTTLQVTLVIQTTIHRLPVVQETCRRWKSSPMIVVLALEEDAELSSIVDDSYDCPNTKWITYHLSSTLDYPVNHLRNLALEAVSTSHVLVVDADFVPSTGLEEAIVQNLPALPPRQALVIPAFERIMECSNQNDCLELLRYNSSFIPHTMKELETCVQAHDCRVFQANNNPEGHSSTRSKEWLYDRQKDELRTIECFDSLRYEPYLVLPWCANDAVPYYDERFHGYGKNKIQHVQHVRFLGFSFAVLPPQGFLVHAPHLESAVKEEWNNVKTSSLHREMDALYREFLRELVEESRAKMVDVHSIVGPCES</sequence>
<evidence type="ECO:0000256" key="4">
    <source>
        <dbReference type="ARBA" id="ARBA00022989"/>
    </source>
</evidence>
<dbReference type="EMBL" id="BDSP01000114">
    <property type="protein sequence ID" value="GAX17320.1"/>
    <property type="molecule type" value="Genomic_DNA"/>
</dbReference>
<organism evidence="9 10">
    <name type="scientific">Fistulifera solaris</name>
    <name type="common">Oleaginous diatom</name>
    <dbReference type="NCBI Taxonomy" id="1519565"/>
    <lineage>
        <taxon>Eukaryota</taxon>
        <taxon>Sar</taxon>
        <taxon>Stramenopiles</taxon>
        <taxon>Ochrophyta</taxon>
        <taxon>Bacillariophyta</taxon>
        <taxon>Bacillariophyceae</taxon>
        <taxon>Bacillariophycidae</taxon>
        <taxon>Naviculales</taxon>
        <taxon>Naviculaceae</taxon>
        <taxon>Fistulifera</taxon>
    </lineage>
</organism>
<dbReference type="AlphaFoldDB" id="A0A1Z5JTH4"/>
<keyword evidence="9" id="KW-0808">Transferase</keyword>
<name>A0A1Z5JTH4_FISSO</name>
<dbReference type="Pfam" id="PF13896">
    <property type="entry name" value="Glyco_transf_49"/>
    <property type="match status" value="1"/>
</dbReference>
<dbReference type="GO" id="GO:0015020">
    <property type="term" value="F:glucuronosyltransferase activity"/>
    <property type="evidence" value="ECO:0007669"/>
    <property type="project" value="TreeGrafter"/>
</dbReference>